<dbReference type="CDD" id="cd20905">
    <property type="entry name" value="EHMT_ZBD"/>
    <property type="match status" value="1"/>
</dbReference>
<dbReference type="InterPro" id="IPR007728">
    <property type="entry name" value="Pre-SET_dom"/>
</dbReference>
<accession>A0A8S3YW34</accession>
<dbReference type="InterPro" id="IPR047762">
    <property type="entry name" value="EHMT_CRR"/>
</dbReference>
<keyword evidence="3" id="KW-0489">Methyltransferase</keyword>
<comment type="caution">
    <text evidence="8">The sequence shown here is derived from an EMBL/GenBank/DDBJ whole genome shotgun (WGS) entry which is preliminary data.</text>
</comment>
<feature type="repeat" description="ANK" evidence="5">
    <location>
        <begin position="424"/>
        <end position="456"/>
    </location>
</feature>
<feature type="repeat" description="ANK" evidence="5">
    <location>
        <begin position="358"/>
        <end position="390"/>
    </location>
</feature>
<dbReference type="PROSITE" id="PS50280">
    <property type="entry name" value="SET"/>
    <property type="match status" value="1"/>
</dbReference>
<keyword evidence="5" id="KW-0040">ANK repeat</keyword>
<dbReference type="InterPro" id="IPR036770">
    <property type="entry name" value="Ankyrin_rpt-contain_sf"/>
</dbReference>
<dbReference type="SUPFAM" id="SSF48403">
    <property type="entry name" value="Ankyrin repeat"/>
    <property type="match status" value="1"/>
</dbReference>
<reference evidence="8" key="1">
    <citation type="submission" date="2021-04" db="EMBL/GenBank/DDBJ databases">
        <authorList>
            <consortium name="Molecular Ecology Group"/>
        </authorList>
    </citation>
    <scope>NUCLEOTIDE SEQUENCE</scope>
</reference>
<dbReference type="GO" id="GO:0046974">
    <property type="term" value="F:histone H3K9 methyltransferase activity"/>
    <property type="evidence" value="ECO:0007669"/>
    <property type="project" value="TreeGrafter"/>
</dbReference>
<dbReference type="FunFam" id="2.170.270.10:FF:000005">
    <property type="entry name" value="Euchromatic histone-lysine N-methyltransferase 2"/>
    <property type="match status" value="1"/>
</dbReference>
<feature type="repeat" description="ANK" evidence="5">
    <location>
        <begin position="324"/>
        <end position="348"/>
    </location>
</feature>
<dbReference type="OrthoDB" id="616263at2759"/>
<gene>
    <name evidence="8" type="ORF">CUNI_LOCUS5413</name>
</gene>
<dbReference type="GO" id="GO:0000785">
    <property type="term" value="C:chromatin"/>
    <property type="evidence" value="ECO:0007669"/>
    <property type="project" value="TreeGrafter"/>
</dbReference>
<dbReference type="CDD" id="cd10543">
    <property type="entry name" value="SET_EHMT"/>
    <property type="match status" value="1"/>
</dbReference>
<dbReference type="Pfam" id="PF00856">
    <property type="entry name" value="SET"/>
    <property type="match status" value="1"/>
</dbReference>
<comment type="subcellular location">
    <subcellularLocation>
        <location evidence="1">Chromosome</location>
    </subcellularLocation>
</comment>
<protein>
    <submittedName>
        <fullName evidence="8">Uncharacterized protein</fullName>
    </submittedName>
</protein>
<dbReference type="SUPFAM" id="SSF82199">
    <property type="entry name" value="SET domain"/>
    <property type="match status" value="1"/>
</dbReference>
<dbReference type="PROSITE" id="PS50088">
    <property type="entry name" value="ANK_REPEAT"/>
    <property type="match status" value="6"/>
</dbReference>
<dbReference type="PANTHER" id="PTHR46307">
    <property type="entry name" value="G9A, ISOFORM B"/>
    <property type="match status" value="1"/>
</dbReference>
<evidence type="ECO:0000313" key="9">
    <source>
        <dbReference type="Proteomes" id="UP000678393"/>
    </source>
</evidence>
<evidence type="ECO:0000259" key="6">
    <source>
        <dbReference type="PROSITE" id="PS50280"/>
    </source>
</evidence>
<keyword evidence="2" id="KW-0158">Chromosome</keyword>
<organism evidence="8 9">
    <name type="scientific">Candidula unifasciata</name>
    <dbReference type="NCBI Taxonomy" id="100452"/>
    <lineage>
        <taxon>Eukaryota</taxon>
        <taxon>Metazoa</taxon>
        <taxon>Spiralia</taxon>
        <taxon>Lophotrochozoa</taxon>
        <taxon>Mollusca</taxon>
        <taxon>Gastropoda</taxon>
        <taxon>Heterobranchia</taxon>
        <taxon>Euthyneura</taxon>
        <taxon>Panpulmonata</taxon>
        <taxon>Eupulmonata</taxon>
        <taxon>Stylommatophora</taxon>
        <taxon>Helicina</taxon>
        <taxon>Helicoidea</taxon>
        <taxon>Geomitridae</taxon>
        <taxon>Candidula</taxon>
    </lineage>
</organism>
<dbReference type="GO" id="GO:0002039">
    <property type="term" value="F:p53 binding"/>
    <property type="evidence" value="ECO:0007669"/>
    <property type="project" value="InterPro"/>
</dbReference>
<dbReference type="Gene3D" id="1.25.40.20">
    <property type="entry name" value="Ankyrin repeat-containing domain"/>
    <property type="match status" value="1"/>
</dbReference>
<dbReference type="SMART" id="SM00248">
    <property type="entry name" value="ANK"/>
    <property type="match status" value="6"/>
</dbReference>
<dbReference type="Pfam" id="PF05033">
    <property type="entry name" value="Pre-SET"/>
    <property type="match status" value="1"/>
</dbReference>
<keyword evidence="9" id="KW-1185">Reference proteome</keyword>
<dbReference type="Pfam" id="PF12796">
    <property type="entry name" value="Ank_2"/>
    <property type="match status" value="2"/>
</dbReference>
<feature type="repeat" description="ANK" evidence="5">
    <location>
        <begin position="258"/>
        <end position="290"/>
    </location>
</feature>
<feature type="domain" description="Pre-SET" evidence="7">
    <location>
        <begin position="547"/>
        <end position="610"/>
    </location>
</feature>
<dbReference type="AlphaFoldDB" id="A0A8S3YW34"/>
<dbReference type="SMART" id="SM00317">
    <property type="entry name" value="SET"/>
    <property type="match status" value="1"/>
</dbReference>
<dbReference type="Gene3D" id="2.170.270.10">
    <property type="entry name" value="SET domain"/>
    <property type="match status" value="1"/>
</dbReference>
<evidence type="ECO:0000256" key="1">
    <source>
        <dbReference type="ARBA" id="ARBA00004286"/>
    </source>
</evidence>
<evidence type="ECO:0000256" key="5">
    <source>
        <dbReference type="PROSITE-ProRule" id="PRU00023"/>
    </source>
</evidence>
<dbReference type="Proteomes" id="UP000678393">
    <property type="component" value="Unassembled WGS sequence"/>
</dbReference>
<dbReference type="SMART" id="SM00468">
    <property type="entry name" value="PreSET"/>
    <property type="match status" value="1"/>
</dbReference>
<evidence type="ECO:0000313" key="8">
    <source>
        <dbReference type="EMBL" id="CAG5119855.1"/>
    </source>
</evidence>
<evidence type="ECO:0000259" key="7">
    <source>
        <dbReference type="PROSITE" id="PS50867"/>
    </source>
</evidence>
<feature type="domain" description="SET" evidence="6">
    <location>
        <begin position="613"/>
        <end position="730"/>
    </location>
</feature>
<dbReference type="EMBL" id="CAJHNH020000783">
    <property type="protein sequence ID" value="CAG5119855.1"/>
    <property type="molecule type" value="Genomic_DNA"/>
</dbReference>
<evidence type="ECO:0000256" key="3">
    <source>
        <dbReference type="ARBA" id="ARBA00022603"/>
    </source>
</evidence>
<keyword evidence="3" id="KW-0808">Transferase</keyword>
<evidence type="ECO:0000256" key="2">
    <source>
        <dbReference type="ARBA" id="ARBA00022454"/>
    </source>
</evidence>
<sequence>PVAGQVEDSEVIPLCCCKINGASFNKLFADVTYCQALDTVDNKVLGCYNKVTNPQLVRPGIKIPFMAVCEVHRKRLKLHQCCPGCGHFCSQGKFQQCRKEGQSSVHNFHKQCVFYRGGKYYCPHCGEETNQCEVELQFNGDRPEQTKMITSRAVKKEPEKRTARICSKNFKKSKSASAVKVNAIMLPNNKSINIDALPLGPEQQALSRLMRCVNDERPKKYRTLPKDLYTPAYEGDLEKVFFLLVDGMDANIRYEGHDDQTALHAAAMSGSVGIVFVLVQFGAEIHAQDKSLRTPVMCAAENGNLKAVQFLIKSGAKVEDKGEDGMTSLHFAAKAGYLDVVQHILETGKVDVNIQDDGGWTPIMWATELQMAEVVKYLLTQGGDPNKKDNEENTSLHWAAFSGSLTIAEMFLDSGCEIDAVNEHGDRPLHIAARQDHYDMVVLLLARGADVDTKNNKSESPVESCTNKTGQVWMALKVNQQLRSFAAWKTIRPERLIERDITMGREKNPVACVNSEDGEPCPVDYLYVTENVETSPLNINYVITSLQSCRCKDDCSSMYCVCGRSSIKCWYDKMGRLLDEVNLLEPPLVFECNRACRCWVNCNNRVVQNGITCRLQMFKTNGRGWGVRALMDIPKGTFVCEYIGELISDSEADRREDDSYLFDLDNKDGDTYCIDARRYGNISRFINHLCEPNLVPVKVFVEHQDLRFPRICLFASREIRAYEELGFDYGEKFWMIKWKHFTCACNSAKCKYSTETIKKTLADYKLRYPDENVDV</sequence>
<dbReference type="InterPro" id="IPR001214">
    <property type="entry name" value="SET_dom"/>
</dbReference>
<feature type="repeat" description="ANK" evidence="5">
    <location>
        <begin position="391"/>
        <end position="423"/>
    </location>
</feature>
<dbReference type="GO" id="GO:0000122">
    <property type="term" value="P:negative regulation of transcription by RNA polymerase II"/>
    <property type="evidence" value="ECO:0007669"/>
    <property type="project" value="TreeGrafter"/>
</dbReference>
<dbReference type="Pfam" id="PF21533">
    <property type="entry name" value="EHMT1-2_CRR"/>
    <property type="match status" value="1"/>
</dbReference>
<dbReference type="PROSITE" id="PS50297">
    <property type="entry name" value="ANK_REP_REGION"/>
    <property type="match status" value="6"/>
</dbReference>
<dbReference type="GO" id="GO:0005634">
    <property type="term" value="C:nucleus"/>
    <property type="evidence" value="ECO:0007669"/>
    <property type="project" value="InterPro"/>
</dbReference>
<dbReference type="PANTHER" id="PTHR46307:SF4">
    <property type="entry name" value="G9A, ISOFORM B"/>
    <property type="match status" value="1"/>
</dbReference>
<dbReference type="GO" id="GO:0032259">
    <property type="term" value="P:methylation"/>
    <property type="evidence" value="ECO:0007669"/>
    <property type="project" value="UniProtKB-KW"/>
</dbReference>
<feature type="repeat" description="ANK" evidence="5">
    <location>
        <begin position="291"/>
        <end position="323"/>
    </location>
</feature>
<dbReference type="InterPro" id="IPR043550">
    <property type="entry name" value="EHMT1/EHMT2"/>
</dbReference>
<proteinExistence type="predicted"/>
<feature type="non-terminal residue" evidence="8">
    <location>
        <position position="1"/>
    </location>
</feature>
<name>A0A8S3YW34_9EUPU</name>
<keyword evidence="4" id="KW-0949">S-adenosyl-L-methionine</keyword>
<dbReference type="InterPro" id="IPR002110">
    <property type="entry name" value="Ankyrin_rpt"/>
</dbReference>
<dbReference type="Pfam" id="PF00023">
    <property type="entry name" value="Ank"/>
    <property type="match status" value="1"/>
</dbReference>
<dbReference type="InterPro" id="IPR046341">
    <property type="entry name" value="SET_dom_sf"/>
</dbReference>
<dbReference type="PROSITE" id="PS50867">
    <property type="entry name" value="PRE_SET"/>
    <property type="match status" value="1"/>
</dbReference>
<dbReference type="GO" id="GO:0008270">
    <property type="term" value="F:zinc ion binding"/>
    <property type="evidence" value="ECO:0007669"/>
    <property type="project" value="InterPro"/>
</dbReference>
<evidence type="ECO:0000256" key="4">
    <source>
        <dbReference type="ARBA" id="ARBA00022691"/>
    </source>
</evidence>
<dbReference type="PRINTS" id="PR01415">
    <property type="entry name" value="ANKYRIN"/>
</dbReference>